<evidence type="ECO:0000313" key="2">
    <source>
        <dbReference type="Proteomes" id="UP001320154"/>
    </source>
</evidence>
<dbReference type="RefSeq" id="WP_234250489.1">
    <property type="nucleotide sequence ID" value="NZ_JABFTQ010000005.1"/>
</dbReference>
<protein>
    <submittedName>
        <fullName evidence="1">DUF3168 domain-containing protein</fullName>
    </submittedName>
</protein>
<name>A0ABS9B5T6_9GAMM</name>
<dbReference type="Pfam" id="PF11367">
    <property type="entry name" value="Tail_completion_gp17"/>
    <property type="match status" value="1"/>
</dbReference>
<sequence>MIEAQLYAALSALAGGRVFPLVAPHGTANPYLVYSVPSHGSDDALAGMGARRAAVQLDAYAGSLADAKALVADALAALDPFDPGELMELQEYEPDTGLYRATAEVAIWT</sequence>
<organism evidence="1 2">
    <name type="scientific">Billgrantia desiderata</name>
    <dbReference type="NCBI Taxonomy" id="52021"/>
    <lineage>
        <taxon>Bacteria</taxon>
        <taxon>Pseudomonadati</taxon>
        <taxon>Pseudomonadota</taxon>
        <taxon>Gammaproteobacteria</taxon>
        <taxon>Oceanospirillales</taxon>
        <taxon>Halomonadaceae</taxon>
        <taxon>Billgrantia</taxon>
    </lineage>
</organism>
<dbReference type="EMBL" id="JABFTQ010000005">
    <property type="protein sequence ID" value="MCE8047011.1"/>
    <property type="molecule type" value="Genomic_DNA"/>
</dbReference>
<dbReference type="Proteomes" id="UP001320154">
    <property type="component" value="Unassembled WGS sequence"/>
</dbReference>
<reference evidence="1 2" key="1">
    <citation type="journal article" date="2021" name="Front. Microbiol.">
        <title>Aerobic Denitrification and Heterotrophic Sulfur Oxidation in the Genus Halomonas Revealed by Six Novel Species Characterizations and Genome-Based Analysis.</title>
        <authorList>
            <person name="Wang L."/>
            <person name="Shao Z."/>
        </authorList>
    </citation>
    <scope>NUCLEOTIDE SEQUENCE [LARGE SCALE GENOMIC DNA]</scope>
    <source>
        <strain evidence="1 2">MCCC 1A05748</strain>
    </source>
</reference>
<accession>A0ABS9B5T6</accession>
<gene>
    <name evidence="1" type="ORF">HOP60_09750</name>
</gene>
<keyword evidence="2" id="KW-1185">Reference proteome</keyword>
<evidence type="ECO:0000313" key="1">
    <source>
        <dbReference type="EMBL" id="MCE8047011.1"/>
    </source>
</evidence>
<dbReference type="InterPro" id="IPR021508">
    <property type="entry name" value="Gp17-like"/>
</dbReference>
<proteinExistence type="predicted"/>
<comment type="caution">
    <text evidence="1">The sequence shown here is derived from an EMBL/GenBank/DDBJ whole genome shotgun (WGS) entry which is preliminary data.</text>
</comment>